<evidence type="ECO:0000313" key="2">
    <source>
        <dbReference type="EMBL" id="CVK18477.1"/>
    </source>
</evidence>
<evidence type="ECO:0000259" key="1">
    <source>
        <dbReference type="Pfam" id="PF24963"/>
    </source>
</evidence>
<evidence type="ECO:0000313" key="3">
    <source>
        <dbReference type="Proteomes" id="UP000245702"/>
    </source>
</evidence>
<comment type="caution">
    <text evidence="2">The sequence shown here is derived from an EMBL/GenBank/DDBJ whole genome shotgun (WGS) entry which is preliminary data.</text>
</comment>
<accession>A0ABM9W0Q9</accession>
<keyword evidence="3" id="KW-1185">Reference proteome</keyword>
<dbReference type="EMBL" id="FCOW01000004">
    <property type="protein sequence ID" value="CVK18477.1"/>
    <property type="molecule type" value="Genomic_DNA"/>
</dbReference>
<feature type="domain" description="DUF7768" evidence="1">
    <location>
        <begin position="2"/>
        <end position="97"/>
    </location>
</feature>
<dbReference type="RefSeq" id="WP_075756400.1">
    <property type="nucleotide sequence ID" value="NZ_CP146991.1"/>
</dbReference>
<proteinExistence type="predicted"/>
<dbReference type="Gene3D" id="3.40.50.10400">
    <property type="entry name" value="Hypothetical protein PA1492"/>
    <property type="match status" value="1"/>
</dbReference>
<organism evidence="2 3">
    <name type="scientific">Sporomusa sphaeroides DSM 2875</name>
    <dbReference type="NCBI Taxonomy" id="1337886"/>
    <lineage>
        <taxon>Bacteria</taxon>
        <taxon>Bacillati</taxon>
        <taxon>Bacillota</taxon>
        <taxon>Negativicutes</taxon>
        <taxon>Selenomonadales</taxon>
        <taxon>Sporomusaceae</taxon>
        <taxon>Sporomusa</taxon>
    </lineage>
</organism>
<dbReference type="Proteomes" id="UP000245702">
    <property type="component" value="Unassembled WGS sequence"/>
</dbReference>
<dbReference type="Pfam" id="PF24963">
    <property type="entry name" value="DUF7768"/>
    <property type="match status" value="1"/>
</dbReference>
<name>A0ABM9W0Q9_9FIRM</name>
<dbReference type="InterPro" id="IPR056670">
    <property type="entry name" value="DUF7768"/>
</dbReference>
<protein>
    <recommendedName>
        <fullName evidence="1">DUF7768 domain-containing protein</fullName>
    </recommendedName>
</protein>
<dbReference type="SUPFAM" id="SSF52309">
    <property type="entry name" value="N-(deoxy)ribosyltransferase-like"/>
    <property type="match status" value="1"/>
</dbReference>
<sequence>MKTVYIAHPLRGDIDNNLTRVNKICQQLLAAGEIVPLSPLHAFDFVDPRGPQELVLKYCLVLLARSDELHVYGDWRQSEGCQMEIQFARENNIPVRFMEVPE</sequence>
<reference evidence="2 3" key="1">
    <citation type="submission" date="2016-01" db="EMBL/GenBank/DDBJ databases">
        <authorList>
            <person name="Brown R."/>
        </authorList>
    </citation>
    <scope>NUCLEOTIDE SEQUENCE [LARGE SCALE GENOMIC DNA]</scope>
    <source>
        <strain evidence="2">Sporomusa sphaeroides DSM 2875</strain>
    </source>
</reference>
<gene>
    <name evidence="2" type="ORF">SSPH_01115</name>
</gene>